<evidence type="ECO:0000256" key="1">
    <source>
        <dbReference type="ARBA" id="ARBA00001974"/>
    </source>
</evidence>
<comment type="subcellular location">
    <subcellularLocation>
        <location evidence="2">Mitochondrion outer membrane</location>
        <topology evidence="2">Single-pass membrane protein</topology>
    </subcellularLocation>
</comment>
<keyword evidence="7 11" id="KW-0274">FAD</keyword>
<evidence type="ECO:0000256" key="7">
    <source>
        <dbReference type="ARBA" id="ARBA00022827"/>
    </source>
</evidence>
<evidence type="ECO:0000259" key="12">
    <source>
        <dbReference type="PROSITE" id="PS50255"/>
    </source>
</evidence>
<dbReference type="SUPFAM" id="SSF55856">
    <property type="entry name" value="Cytochrome b5-like heme/steroid binding domain"/>
    <property type="match status" value="1"/>
</dbReference>
<dbReference type="InterPro" id="IPR039261">
    <property type="entry name" value="FNR_nucleotide-bd"/>
</dbReference>
<reference evidence="13 14" key="1">
    <citation type="submission" date="2017-06" db="EMBL/GenBank/DDBJ databases">
        <title>Genome of Fusarium nygamai isolate CS10214.</title>
        <authorList>
            <person name="Gardiner D.M."/>
            <person name="Obanor F."/>
            <person name="Kazan K."/>
        </authorList>
    </citation>
    <scope>NUCLEOTIDE SEQUENCE [LARGE SCALE GENOMIC DNA]</scope>
    <source>
        <strain evidence="13 14">CS10214</strain>
    </source>
</reference>
<accession>A0A2K0U0J4</accession>
<keyword evidence="6" id="KW-0496">Mitochondrion</keyword>
<keyword evidence="5" id="KW-0812">Transmembrane</keyword>
<evidence type="ECO:0000256" key="2">
    <source>
        <dbReference type="ARBA" id="ARBA00004572"/>
    </source>
</evidence>
<dbReference type="PANTHER" id="PTHR19370">
    <property type="entry name" value="NADH-CYTOCHROME B5 REDUCTASE"/>
    <property type="match status" value="1"/>
</dbReference>
<evidence type="ECO:0000256" key="6">
    <source>
        <dbReference type="ARBA" id="ARBA00022787"/>
    </source>
</evidence>
<dbReference type="InterPro" id="IPR001433">
    <property type="entry name" value="OxRdtase_FAD/NAD-bd"/>
</dbReference>
<dbReference type="PRINTS" id="PR00363">
    <property type="entry name" value="CYTOCHROMEB5"/>
</dbReference>
<dbReference type="STRING" id="42673.A0A2K0U0J4"/>
<proteinExistence type="inferred from homology"/>
<evidence type="ECO:0000313" key="13">
    <source>
        <dbReference type="EMBL" id="PNP51272.1"/>
    </source>
</evidence>
<comment type="similarity">
    <text evidence="3">Belongs to the flavoprotein pyridine nucleotide cytochrome reductase family.</text>
</comment>
<evidence type="ECO:0000256" key="8">
    <source>
        <dbReference type="ARBA" id="ARBA00022989"/>
    </source>
</evidence>
<dbReference type="PRINTS" id="PR00410">
    <property type="entry name" value="PHEHYDRXLASE"/>
</dbReference>
<sequence length="319" mass="35126">MYQELTLAEVAKHNTKDIYIVIRNKVYNVTSFVDDHPGSADILIDIAGQDCTEAYDDAGHSDEAHEILPELEIGKLSAADAITKASLVPQVVSNVTKPVHEAIGNVLKPNVFQESELQEKTEVSHNVTIYRFKLPPEDSILSLPIGQHISGLITQHLAGLEIGDYIRVRGPKGAFTYTQNMVRHFGMIAGGTGLTPMLQIIRTIVRGRPDGDKTEVDFIFANVNEKDILLRQELEQIAKDNSGIRIHHVLNNPPEGWTGGVGFVNADMISKWLPAPADDIKILLCGPPPMISAMKNITESLGYQKARSVSKLEDQIFAF</sequence>
<organism evidence="13 14">
    <name type="scientific">Gibberella nygamai</name>
    <name type="common">Bean root rot disease fungus</name>
    <name type="synonym">Fusarium nygamai</name>
    <dbReference type="NCBI Taxonomy" id="42673"/>
    <lineage>
        <taxon>Eukaryota</taxon>
        <taxon>Fungi</taxon>
        <taxon>Dikarya</taxon>
        <taxon>Ascomycota</taxon>
        <taxon>Pezizomycotina</taxon>
        <taxon>Sordariomycetes</taxon>
        <taxon>Hypocreomycetidae</taxon>
        <taxon>Hypocreales</taxon>
        <taxon>Nectriaceae</taxon>
        <taxon>Fusarium</taxon>
        <taxon>Fusarium fujikuroi species complex</taxon>
    </lineage>
</organism>
<dbReference type="Proteomes" id="UP000236664">
    <property type="component" value="Unassembled WGS sequence"/>
</dbReference>
<name>A0A2K0U0J4_GIBNY</name>
<dbReference type="GO" id="GO:0005783">
    <property type="term" value="C:endoplasmic reticulum"/>
    <property type="evidence" value="ECO:0007669"/>
    <property type="project" value="TreeGrafter"/>
</dbReference>
<dbReference type="GO" id="GO:0016491">
    <property type="term" value="F:oxidoreductase activity"/>
    <property type="evidence" value="ECO:0007669"/>
    <property type="project" value="UniProtKB-KW"/>
</dbReference>
<dbReference type="EMBL" id="MTQA01000825">
    <property type="protein sequence ID" value="PNP51272.1"/>
    <property type="molecule type" value="Genomic_DNA"/>
</dbReference>
<dbReference type="Gene3D" id="2.40.30.10">
    <property type="entry name" value="Translation factors"/>
    <property type="match status" value="1"/>
</dbReference>
<keyword evidence="9" id="KW-0560">Oxidoreductase</keyword>
<dbReference type="PANTHER" id="PTHR19370:SF184">
    <property type="entry name" value="NADH-CYTOCHROME B5 REDUCTASE-LIKE"/>
    <property type="match status" value="1"/>
</dbReference>
<dbReference type="Gene3D" id="3.40.50.80">
    <property type="entry name" value="Nucleotide-binding domain of ferredoxin-NADP reductase (FNR) module"/>
    <property type="match status" value="1"/>
</dbReference>
<dbReference type="Gene3D" id="3.10.120.10">
    <property type="entry name" value="Cytochrome b5-like heme/steroid binding domain"/>
    <property type="match status" value="1"/>
</dbReference>
<dbReference type="PROSITE" id="PS50255">
    <property type="entry name" value="CYTOCHROME_B5_2"/>
    <property type="match status" value="1"/>
</dbReference>
<comment type="caution">
    <text evidence="13">The sequence shown here is derived from an EMBL/GenBank/DDBJ whole genome shotgun (WGS) entry which is preliminary data.</text>
</comment>
<evidence type="ECO:0000313" key="14">
    <source>
        <dbReference type="Proteomes" id="UP000236664"/>
    </source>
</evidence>
<dbReference type="CDD" id="cd06183">
    <property type="entry name" value="cyt_b5_reduct_like"/>
    <property type="match status" value="1"/>
</dbReference>
<feature type="binding site" evidence="11">
    <location>
        <position position="195"/>
    </location>
    <ligand>
        <name>FAD</name>
        <dbReference type="ChEBI" id="CHEBI:57692"/>
    </ligand>
</feature>
<keyword evidence="4 11" id="KW-0285">Flavoprotein</keyword>
<dbReference type="AlphaFoldDB" id="A0A2K0U0J4"/>
<evidence type="ECO:0000256" key="11">
    <source>
        <dbReference type="PIRSR" id="PIRSR601834-1"/>
    </source>
</evidence>
<evidence type="ECO:0000256" key="3">
    <source>
        <dbReference type="ARBA" id="ARBA00006105"/>
    </source>
</evidence>
<dbReference type="InterPro" id="IPR001199">
    <property type="entry name" value="Cyt_B5-like_heme/steroid-bd"/>
</dbReference>
<comment type="cofactor">
    <cofactor evidence="1 11">
        <name>FAD</name>
        <dbReference type="ChEBI" id="CHEBI:57692"/>
    </cofactor>
</comment>
<evidence type="ECO:0000256" key="10">
    <source>
        <dbReference type="ARBA" id="ARBA00023136"/>
    </source>
</evidence>
<evidence type="ECO:0000256" key="9">
    <source>
        <dbReference type="ARBA" id="ARBA00023002"/>
    </source>
</evidence>
<dbReference type="SMART" id="SM01117">
    <property type="entry name" value="Cyt-b5"/>
    <property type="match status" value="1"/>
</dbReference>
<feature type="domain" description="Cytochrome b5 heme-binding" evidence="12">
    <location>
        <begin position="2"/>
        <end position="77"/>
    </location>
</feature>
<dbReference type="Pfam" id="PF00970">
    <property type="entry name" value="FAD_binding_6"/>
    <property type="match status" value="1"/>
</dbReference>
<protein>
    <recommendedName>
        <fullName evidence="12">Cytochrome b5 heme-binding domain-containing protein</fullName>
    </recommendedName>
</protein>
<dbReference type="GO" id="GO:0005741">
    <property type="term" value="C:mitochondrial outer membrane"/>
    <property type="evidence" value="ECO:0007669"/>
    <property type="project" value="UniProtKB-SubCell"/>
</dbReference>
<dbReference type="FunFam" id="3.40.50.80:FF:000019">
    <property type="entry name" value="NADH-cytochrome b5 reductase"/>
    <property type="match status" value="1"/>
</dbReference>
<dbReference type="OrthoDB" id="432685at2759"/>
<keyword evidence="14" id="KW-1185">Reference proteome</keyword>
<evidence type="ECO:0000256" key="5">
    <source>
        <dbReference type="ARBA" id="ARBA00022692"/>
    </source>
</evidence>
<dbReference type="SUPFAM" id="SSF63380">
    <property type="entry name" value="Riboflavin synthase domain-like"/>
    <property type="match status" value="1"/>
</dbReference>
<feature type="binding site" evidence="11">
    <location>
        <position position="153"/>
    </location>
    <ligand>
        <name>FAD</name>
        <dbReference type="ChEBI" id="CHEBI:57692"/>
    </ligand>
</feature>
<dbReference type="Pfam" id="PF00173">
    <property type="entry name" value="Cyt-b5"/>
    <property type="match status" value="1"/>
</dbReference>
<keyword evidence="6" id="KW-1000">Mitochondrion outer membrane</keyword>
<dbReference type="InterPro" id="IPR001834">
    <property type="entry name" value="CBR-like"/>
</dbReference>
<dbReference type="SUPFAM" id="SSF52343">
    <property type="entry name" value="Ferredoxin reductase-like, C-terminal NADP-linked domain"/>
    <property type="match status" value="1"/>
</dbReference>
<dbReference type="InterPro" id="IPR036400">
    <property type="entry name" value="Cyt_B5-like_heme/steroid_sf"/>
</dbReference>
<evidence type="ECO:0000256" key="4">
    <source>
        <dbReference type="ARBA" id="ARBA00022630"/>
    </source>
</evidence>
<keyword evidence="10" id="KW-0472">Membrane</keyword>
<gene>
    <name evidence="13" type="ORF">FNYG_15909</name>
</gene>
<dbReference type="InterPro" id="IPR017938">
    <property type="entry name" value="Riboflavin_synthase-like_b-brl"/>
</dbReference>
<keyword evidence="8" id="KW-1133">Transmembrane helix</keyword>
<dbReference type="InterPro" id="IPR008333">
    <property type="entry name" value="Cbr1-like_FAD-bd_dom"/>
</dbReference>
<dbReference type="Pfam" id="PF00175">
    <property type="entry name" value="NAD_binding_1"/>
    <property type="match status" value="1"/>
</dbReference>